<dbReference type="GO" id="GO:0008168">
    <property type="term" value="F:methyltransferase activity"/>
    <property type="evidence" value="ECO:0007669"/>
    <property type="project" value="UniProtKB-KW"/>
</dbReference>
<evidence type="ECO:0000313" key="3">
    <source>
        <dbReference type="EMBL" id="MDT0262456.1"/>
    </source>
</evidence>
<sequence>MRRAELEQLFHPLSLEQSLHLLDSLTWFPQPGPDGSARIADYVNTRADGASVDTATIDSVLERIDESAAPDDDPALGRWADIRNAKILYSLKYDLKTFLLPDPWFTFMNMGWQEVGAPDPDLREWLPGGQDVWRYSANLYDMVASRMPLAGRDVLEVGSGRGGGAGFVVRKHLPSSYTTVEQSENNVEFARAVQPSEIDFRVGDAESMAVDDDSIDAVINIESAHCYPNPKRFFAEVARVLRPGGRLLFADEWWTEQVGELTDAIAAAGLTIVTHEDLTAGIIEALRRMPAITGPLVAAQEGAQRRVYERFFGERVLRDSLESYTSKRFVFTLVVAELA</sequence>
<gene>
    <name evidence="3" type="ORF">RM423_13745</name>
</gene>
<name>A0ABU2JBU2_9ACTN</name>
<dbReference type="Gene3D" id="3.40.50.150">
    <property type="entry name" value="Vaccinia Virus protein VP39"/>
    <property type="match status" value="1"/>
</dbReference>
<evidence type="ECO:0000256" key="1">
    <source>
        <dbReference type="ARBA" id="ARBA00022679"/>
    </source>
</evidence>
<reference evidence="4" key="1">
    <citation type="submission" date="2023-07" db="EMBL/GenBank/DDBJ databases">
        <title>30 novel species of actinomycetes from the DSMZ collection.</title>
        <authorList>
            <person name="Nouioui I."/>
        </authorList>
    </citation>
    <scope>NUCLEOTIDE SEQUENCE [LARGE SCALE GENOMIC DNA]</scope>
    <source>
        <strain evidence="4">DSM 44399</strain>
    </source>
</reference>
<dbReference type="EC" id="2.1.1.-" evidence="3"/>
<dbReference type="InterPro" id="IPR050447">
    <property type="entry name" value="Erg6_SMT_methyltransf"/>
</dbReference>
<proteinExistence type="predicted"/>
<evidence type="ECO:0000313" key="4">
    <source>
        <dbReference type="Proteomes" id="UP001183176"/>
    </source>
</evidence>
<feature type="domain" description="Methyltransferase type 11" evidence="2">
    <location>
        <begin position="155"/>
        <end position="249"/>
    </location>
</feature>
<dbReference type="RefSeq" id="WP_311423605.1">
    <property type="nucleotide sequence ID" value="NZ_JAVREH010000018.1"/>
</dbReference>
<dbReference type="PANTHER" id="PTHR44068:SF11">
    <property type="entry name" value="GERANYL DIPHOSPHATE 2-C-METHYLTRANSFERASE"/>
    <property type="match status" value="1"/>
</dbReference>
<keyword evidence="1 3" id="KW-0808">Transferase</keyword>
<dbReference type="Pfam" id="PF08241">
    <property type="entry name" value="Methyltransf_11"/>
    <property type="match status" value="1"/>
</dbReference>
<dbReference type="InterPro" id="IPR029063">
    <property type="entry name" value="SAM-dependent_MTases_sf"/>
</dbReference>
<organism evidence="3 4">
    <name type="scientific">Jatrophihabitans lederbergiae</name>
    <dbReference type="NCBI Taxonomy" id="3075547"/>
    <lineage>
        <taxon>Bacteria</taxon>
        <taxon>Bacillati</taxon>
        <taxon>Actinomycetota</taxon>
        <taxon>Actinomycetes</taxon>
        <taxon>Jatrophihabitantales</taxon>
        <taxon>Jatrophihabitantaceae</taxon>
        <taxon>Jatrophihabitans</taxon>
    </lineage>
</organism>
<protein>
    <submittedName>
        <fullName evidence="3">Class I SAM-dependent methyltransferase</fullName>
        <ecNumber evidence="3">2.1.1.-</ecNumber>
    </submittedName>
</protein>
<keyword evidence="4" id="KW-1185">Reference proteome</keyword>
<accession>A0ABU2JBU2</accession>
<dbReference type="CDD" id="cd02440">
    <property type="entry name" value="AdoMet_MTases"/>
    <property type="match status" value="1"/>
</dbReference>
<dbReference type="GO" id="GO:0032259">
    <property type="term" value="P:methylation"/>
    <property type="evidence" value="ECO:0007669"/>
    <property type="project" value="UniProtKB-KW"/>
</dbReference>
<dbReference type="Proteomes" id="UP001183176">
    <property type="component" value="Unassembled WGS sequence"/>
</dbReference>
<dbReference type="EMBL" id="JAVREH010000018">
    <property type="protein sequence ID" value="MDT0262456.1"/>
    <property type="molecule type" value="Genomic_DNA"/>
</dbReference>
<dbReference type="InterPro" id="IPR013216">
    <property type="entry name" value="Methyltransf_11"/>
</dbReference>
<dbReference type="PANTHER" id="PTHR44068">
    <property type="entry name" value="ZGC:194242"/>
    <property type="match status" value="1"/>
</dbReference>
<evidence type="ECO:0000259" key="2">
    <source>
        <dbReference type="Pfam" id="PF08241"/>
    </source>
</evidence>
<keyword evidence="3" id="KW-0489">Methyltransferase</keyword>
<comment type="caution">
    <text evidence="3">The sequence shown here is derived from an EMBL/GenBank/DDBJ whole genome shotgun (WGS) entry which is preliminary data.</text>
</comment>
<dbReference type="SUPFAM" id="SSF53335">
    <property type="entry name" value="S-adenosyl-L-methionine-dependent methyltransferases"/>
    <property type="match status" value="1"/>
</dbReference>